<dbReference type="InterPro" id="IPR036191">
    <property type="entry name" value="RRF_sf"/>
</dbReference>
<dbReference type="GO" id="GO:0006412">
    <property type="term" value="P:translation"/>
    <property type="evidence" value="ECO:0007669"/>
    <property type="project" value="UniProtKB-KW"/>
</dbReference>
<dbReference type="SUPFAM" id="SSF55194">
    <property type="entry name" value="Ribosome recycling factor, RRF"/>
    <property type="match status" value="1"/>
</dbReference>
<dbReference type="Proteomes" id="UP000033918">
    <property type="component" value="Unassembled WGS sequence"/>
</dbReference>
<dbReference type="Pfam" id="PF01765">
    <property type="entry name" value="RRF"/>
    <property type="match status" value="1"/>
</dbReference>
<evidence type="ECO:0000256" key="1">
    <source>
        <dbReference type="ARBA" id="ARBA00005912"/>
    </source>
</evidence>
<dbReference type="Gene3D" id="1.10.132.20">
    <property type="entry name" value="Ribosome-recycling factor"/>
    <property type="match status" value="1"/>
</dbReference>
<dbReference type="GO" id="GO:0043023">
    <property type="term" value="F:ribosomal large subunit binding"/>
    <property type="evidence" value="ECO:0007669"/>
    <property type="project" value="TreeGrafter"/>
</dbReference>
<accession>A0A0G0XMA1</accession>
<name>A0A0G0XMA1_9BACT</name>
<evidence type="ECO:0000259" key="4">
    <source>
        <dbReference type="Pfam" id="PF01765"/>
    </source>
</evidence>
<keyword evidence="3" id="KW-0175">Coiled coil</keyword>
<reference evidence="5 6" key="1">
    <citation type="journal article" date="2015" name="Nature">
        <title>rRNA introns, odd ribosomes, and small enigmatic genomes across a large radiation of phyla.</title>
        <authorList>
            <person name="Brown C.T."/>
            <person name="Hug L.A."/>
            <person name="Thomas B.C."/>
            <person name="Sharon I."/>
            <person name="Castelle C.J."/>
            <person name="Singh A."/>
            <person name="Wilkins M.J."/>
            <person name="Williams K.H."/>
            <person name="Banfield J.F."/>
        </authorList>
    </citation>
    <scope>NUCLEOTIDE SEQUENCE [LARGE SCALE GENOMIC DNA]</scope>
</reference>
<comment type="similarity">
    <text evidence="1">Belongs to the RRF family.</text>
</comment>
<dbReference type="InterPro" id="IPR002661">
    <property type="entry name" value="Ribosome_recyc_fac"/>
</dbReference>
<dbReference type="PANTHER" id="PTHR20982:SF3">
    <property type="entry name" value="MITOCHONDRIAL RIBOSOME RECYCLING FACTOR PSEUDO 1"/>
    <property type="match status" value="1"/>
</dbReference>
<dbReference type="Gene3D" id="3.30.1360.40">
    <property type="match status" value="1"/>
</dbReference>
<protein>
    <submittedName>
        <fullName evidence="5">Ribosome-recycling factor</fullName>
    </submittedName>
</protein>
<dbReference type="EMBL" id="LCAK01000003">
    <property type="protein sequence ID" value="KKR88792.1"/>
    <property type="molecule type" value="Genomic_DNA"/>
</dbReference>
<evidence type="ECO:0000313" key="6">
    <source>
        <dbReference type="Proteomes" id="UP000033918"/>
    </source>
</evidence>
<dbReference type="InterPro" id="IPR023584">
    <property type="entry name" value="Ribosome_recyc_fac_dom"/>
</dbReference>
<dbReference type="PATRIC" id="fig|1619006.3.peg.323"/>
<evidence type="ECO:0000313" key="5">
    <source>
        <dbReference type="EMBL" id="KKR88792.1"/>
    </source>
</evidence>
<gene>
    <name evidence="5" type="ORF">UU38_C0003G0043</name>
</gene>
<comment type="caution">
    <text evidence="5">The sequence shown here is derived from an EMBL/GenBank/DDBJ whole genome shotgun (WGS) entry which is preliminary data.</text>
</comment>
<dbReference type="AlphaFoldDB" id="A0A0G0XMA1"/>
<evidence type="ECO:0000256" key="3">
    <source>
        <dbReference type="SAM" id="Coils"/>
    </source>
</evidence>
<evidence type="ECO:0000256" key="2">
    <source>
        <dbReference type="ARBA" id="ARBA00022917"/>
    </source>
</evidence>
<keyword evidence="2" id="KW-0648">Protein biosynthesis</keyword>
<proteinExistence type="inferred from homology"/>
<sequence>MVTIASMENKIAEILKYFKEQLAGLRGGRLLPRLVEDIKADYFGQKLPVKQLGSISIVLPREIQISVWDKQAVSPVVKAIESSNLNLNANVEGNLIRINLPPLSEERRQELMKVVKKEAEETRIKIRHLRDEANKEISRQFEEKEISEDNKFKLKEQAQKEVDKANEEIDKMVENKIKEIKE</sequence>
<organism evidence="5 6">
    <name type="scientific">Candidatus Wolfebacteria bacterium GW2011_GWB1_41_12</name>
    <dbReference type="NCBI Taxonomy" id="1619006"/>
    <lineage>
        <taxon>Bacteria</taxon>
        <taxon>Candidatus Wolfeibacteriota</taxon>
    </lineage>
</organism>
<dbReference type="PANTHER" id="PTHR20982">
    <property type="entry name" value="RIBOSOME RECYCLING FACTOR"/>
    <property type="match status" value="1"/>
</dbReference>
<dbReference type="NCBIfam" id="TIGR00496">
    <property type="entry name" value="frr"/>
    <property type="match status" value="1"/>
</dbReference>
<dbReference type="FunFam" id="3.30.1360.40:FF:000001">
    <property type="entry name" value="Ribosome-recycling factor"/>
    <property type="match status" value="1"/>
</dbReference>
<feature type="domain" description="Ribosome recycling factor" evidence="4">
    <location>
        <begin position="18"/>
        <end position="180"/>
    </location>
</feature>
<feature type="coiled-coil region" evidence="3">
    <location>
        <begin position="112"/>
        <end position="182"/>
    </location>
</feature>